<dbReference type="OrthoDB" id="58845at2"/>
<evidence type="ECO:0000313" key="5">
    <source>
        <dbReference type="Proteomes" id="UP000182200"/>
    </source>
</evidence>
<accession>A0A0P1MC63</accession>
<gene>
    <name evidence="3" type="ORF">JGI4_01929</name>
    <name evidence="2" type="ORF">JGI8_00695</name>
</gene>
<keyword evidence="1" id="KW-0051">Antiviral defense</keyword>
<dbReference type="STRING" id="1633631.GCA_001442925_01924"/>
<accession>A0A0P1MZB5</accession>
<accession>A0A0N7MQS3</accession>
<evidence type="ECO:0000313" key="3">
    <source>
        <dbReference type="EMBL" id="CUU07876.1"/>
    </source>
</evidence>
<dbReference type="AlphaFoldDB" id="A0A0P1MC63"/>
<dbReference type="Proteomes" id="UP000182011">
    <property type="component" value="Unassembled WGS sequence"/>
</dbReference>
<accession>A0A0P1M7D3</accession>
<accession>A0A0P1LZC2</accession>
<dbReference type="NCBIfam" id="TIGR01895">
    <property type="entry name" value="cas_Cas5t"/>
    <property type="match status" value="1"/>
</dbReference>
<reference evidence="2 5" key="1">
    <citation type="submission" date="2015-11" db="EMBL/GenBank/DDBJ databases">
        <authorList>
            <person name="Varghese N."/>
        </authorList>
    </citation>
    <scope>NUCLEOTIDE SEQUENCE [LARGE SCALE GENOMIC DNA]</scope>
    <source>
        <strain evidence="2 5">JGI-8</strain>
    </source>
</reference>
<dbReference type="EMBL" id="CZVI01000006">
    <property type="protein sequence ID" value="CUS83347.1"/>
    <property type="molecule type" value="Genomic_DNA"/>
</dbReference>
<sequence length="212" mass="24598">MEVLRVKITGIMASFRDPKFVSGVQPTLEVPPPSTVLGLMSSACGKILSPNDVEFGYVFLYKDKGKDVELIYELTLKTKYSAKSNVVIREFLTFPELYIYITDLGFEKYFRFPMFPLLLGRTQELARVEEVKRVELKQTKPVRFGHTIVPFDFKGVGGVLIALPLYFEYNPFEPRIGQRIQPFILVKSFINYSHQPMFYDEEKNWGIYFYGQ</sequence>
<dbReference type="NCBIfam" id="TIGR02593">
    <property type="entry name" value="CRISPR_cas5"/>
    <property type="match status" value="1"/>
</dbReference>
<accession>A0A0N7MR11</accession>
<evidence type="ECO:0000313" key="2">
    <source>
        <dbReference type="EMBL" id="CUS83347.1"/>
    </source>
</evidence>
<accession>A0A0N7MV29</accession>
<reference evidence="3 4" key="2">
    <citation type="submission" date="2015-11" db="EMBL/GenBank/DDBJ databases">
        <authorList>
            <person name="Zhang Y."/>
            <person name="Guo Z."/>
        </authorList>
    </citation>
    <scope>NUCLEOTIDE SEQUENCE [LARGE SCALE GENOMIC DNA]</scope>
    <source>
        <strain evidence="3">JGI-4</strain>
    </source>
</reference>
<dbReference type="InterPro" id="IPR013422">
    <property type="entry name" value="CRISPR-assoc_prot_Cas5_N"/>
</dbReference>
<evidence type="ECO:0000313" key="4">
    <source>
        <dbReference type="Proteomes" id="UP000182011"/>
    </source>
</evidence>
<dbReference type="GO" id="GO:0043571">
    <property type="term" value="P:maintenance of CRISPR repeat elements"/>
    <property type="evidence" value="ECO:0007669"/>
    <property type="project" value="InterPro"/>
</dbReference>
<keyword evidence="5" id="KW-1185">Reference proteome</keyword>
<dbReference type="CDD" id="cd09693">
    <property type="entry name" value="Cas5_I"/>
    <property type="match status" value="1"/>
</dbReference>
<protein>
    <submittedName>
        <fullName evidence="3">CRISPR-associated protein, Cas5t family</fullName>
    </submittedName>
</protein>
<evidence type="ECO:0000256" key="1">
    <source>
        <dbReference type="ARBA" id="ARBA00023118"/>
    </source>
</evidence>
<proteinExistence type="predicted"/>
<dbReference type="EMBL" id="FAOP01000007">
    <property type="protein sequence ID" value="CUU07876.1"/>
    <property type="molecule type" value="Genomic_DNA"/>
</dbReference>
<organism evidence="3 4">
    <name type="scientific">Candidatus Kryptonium thompsonii</name>
    <dbReference type="NCBI Taxonomy" id="1633631"/>
    <lineage>
        <taxon>Bacteria</taxon>
        <taxon>Pseudomonadati</taxon>
        <taxon>Candidatus Kryptoniota</taxon>
        <taxon>Candidatus Kryptonium</taxon>
    </lineage>
</organism>
<name>A0A0P1MC63_9BACT</name>
<dbReference type="InterPro" id="IPR021124">
    <property type="entry name" value="CRISPR-assoc_prot_Cas5"/>
</dbReference>
<dbReference type="InterPro" id="IPR013337">
    <property type="entry name" value="CRISPR-assoc_prot_Cas5_Tneap"/>
</dbReference>
<dbReference type="GO" id="GO:0051607">
    <property type="term" value="P:defense response to virus"/>
    <property type="evidence" value="ECO:0007669"/>
    <property type="project" value="UniProtKB-KW"/>
</dbReference>
<accession>A0A0P1P8K1</accession>
<accession>A0A0S4N9J4</accession>
<dbReference type="Pfam" id="PF09704">
    <property type="entry name" value="Cas_Cas5d"/>
    <property type="match status" value="1"/>
</dbReference>
<dbReference type="Proteomes" id="UP000182200">
    <property type="component" value="Unassembled WGS sequence"/>
</dbReference>
<dbReference type="RefSeq" id="WP_075427543.1">
    <property type="nucleotide sequence ID" value="NZ_CZVI01000006.1"/>
</dbReference>